<gene>
    <name evidence="2" type="ORF">As57867_004144</name>
</gene>
<dbReference type="EMBL" id="VJMH01000900">
    <property type="protein sequence ID" value="KAF0713915.1"/>
    <property type="molecule type" value="Genomic_DNA"/>
</dbReference>
<reference evidence="2" key="1">
    <citation type="submission" date="2019-06" db="EMBL/GenBank/DDBJ databases">
        <title>Genomics analysis of Aphanomyces spp. identifies a new class of oomycete effector associated with host adaptation.</title>
        <authorList>
            <person name="Gaulin E."/>
        </authorList>
    </citation>
    <scope>NUCLEOTIDE SEQUENCE</scope>
    <source>
        <strain evidence="2">CBS 578.67</strain>
    </source>
</reference>
<feature type="transmembrane region" description="Helical" evidence="1">
    <location>
        <begin position="177"/>
        <end position="199"/>
    </location>
</feature>
<dbReference type="AlphaFoldDB" id="A0A6A4ZGY6"/>
<comment type="caution">
    <text evidence="2">The sequence shown here is derived from an EMBL/GenBank/DDBJ whole genome shotgun (WGS) entry which is preliminary data.</text>
</comment>
<evidence type="ECO:0000256" key="1">
    <source>
        <dbReference type="SAM" id="Phobius"/>
    </source>
</evidence>
<proteinExistence type="predicted"/>
<keyword evidence="1" id="KW-0472">Membrane</keyword>
<feature type="transmembrane region" description="Helical" evidence="1">
    <location>
        <begin position="228"/>
        <end position="248"/>
    </location>
</feature>
<keyword evidence="1" id="KW-1133">Transmembrane helix</keyword>
<protein>
    <submittedName>
        <fullName evidence="2">Uncharacterized protein</fullName>
    </submittedName>
</protein>
<organism evidence="2">
    <name type="scientific">Aphanomyces stellatus</name>
    <dbReference type="NCBI Taxonomy" id="120398"/>
    <lineage>
        <taxon>Eukaryota</taxon>
        <taxon>Sar</taxon>
        <taxon>Stramenopiles</taxon>
        <taxon>Oomycota</taxon>
        <taxon>Saprolegniomycetes</taxon>
        <taxon>Saprolegniales</taxon>
        <taxon>Verrucalvaceae</taxon>
        <taxon>Aphanomyces</taxon>
    </lineage>
</organism>
<feature type="non-terminal residue" evidence="2">
    <location>
        <position position="1"/>
    </location>
</feature>
<feature type="transmembrane region" description="Helical" evidence="1">
    <location>
        <begin position="142"/>
        <end position="165"/>
    </location>
</feature>
<feature type="transmembrane region" description="Helical" evidence="1">
    <location>
        <begin position="105"/>
        <end position="122"/>
    </location>
</feature>
<sequence>TAQVTGGLSGSQFIRTVPAIDEYMGGIVQASAPWDILGVTQCYDYNPATRLGMLLQIQGVVTMTWKCDSLMVTNSIVLWGMAIYLVALQLIFLRRSVICSVPVYMSKNVVGLAILFVAFYGNENLQALTTFLIQNPVGGFASTFYALLGPIQVASIVGIMTGTLIQIWFNPLVVTQTWLILVFSVLNWVIVFVLEGFVFPYKNENLPSLCGLATSTSCFVFSAIPHTYYLSAIISGAIVIIAIIVIHVHATKYSSAYTIPQTHSALVYLNVPDFSTIATTTRGCVAIMPGGHVGVDEGILLIKNMLHVSDTVMTRSSNVQYELIYRFTPKFVRRLFSNAVGSILIYEVRDGKITRHFQHLFLHEMDIGRMDGMTGYLT</sequence>
<keyword evidence="1" id="KW-0812">Transmembrane</keyword>
<name>A0A6A4ZGY6_9STRA</name>
<evidence type="ECO:0000313" key="2">
    <source>
        <dbReference type="EMBL" id="KAF0713915.1"/>
    </source>
</evidence>
<accession>A0A6A4ZGY6</accession>
<feature type="transmembrane region" description="Helical" evidence="1">
    <location>
        <begin position="76"/>
        <end position="93"/>
    </location>
</feature>
<dbReference type="OrthoDB" id="75845at2759"/>